<dbReference type="InterPro" id="IPR050330">
    <property type="entry name" value="Bact_OuterMem_StrucFunc"/>
</dbReference>
<dbReference type="EMBL" id="FQUU01000005">
    <property type="protein sequence ID" value="SHF01770.1"/>
    <property type="molecule type" value="Genomic_DNA"/>
</dbReference>
<keyword evidence="1" id="KW-0472">Membrane</keyword>
<dbReference type="Gene3D" id="3.30.1330.60">
    <property type="entry name" value="OmpA-like domain"/>
    <property type="match status" value="1"/>
</dbReference>
<dbReference type="STRING" id="1121884.SAMN02745131_01629"/>
<evidence type="ECO:0000259" key="4">
    <source>
        <dbReference type="PROSITE" id="PS51123"/>
    </source>
</evidence>
<feature type="compositionally biased region" description="Basic and acidic residues" evidence="3">
    <location>
        <begin position="240"/>
        <end position="249"/>
    </location>
</feature>
<dbReference type="PROSITE" id="PS51123">
    <property type="entry name" value="OMPA_2"/>
    <property type="match status" value="1"/>
</dbReference>
<dbReference type="PROSITE" id="PS51257">
    <property type="entry name" value="PROKAR_LIPOPROTEIN"/>
    <property type="match status" value="1"/>
</dbReference>
<evidence type="ECO:0000313" key="5">
    <source>
        <dbReference type="EMBL" id="SHF01770.1"/>
    </source>
</evidence>
<organism evidence="5 6">
    <name type="scientific">Flavisolibacter ginsengisoli DSM 18119</name>
    <dbReference type="NCBI Taxonomy" id="1121884"/>
    <lineage>
        <taxon>Bacteria</taxon>
        <taxon>Pseudomonadati</taxon>
        <taxon>Bacteroidota</taxon>
        <taxon>Chitinophagia</taxon>
        <taxon>Chitinophagales</taxon>
        <taxon>Chitinophagaceae</taxon>
        <taxon>Flavisolibacter</taxon>
    </lineage>
</organism>
<evidence type="ECO:0000313" key="6">
    <source>
        <dbReference type="Proteomes" id="UP000184048"/>
    </source>
</evidence>
<feature type="region of interest" description="Disordered" evidence="3">
    <location>
        <begin position="227"/>
        <end position="249"/>
    </location>
</feature>
<accession>A0A1M4Y7W6</accession>
<dbReference type="InterPro" id="IPR006665">
    <property type="entry name" value="OmpA-like"/>
</dbReference>
<dbReference type="Proteomes" id="UP000184048">
    <property type="component" value="Unassembled WGS sequence"/>
</dbReference>
<dbReference type="PANTHER" id="PTHR30329:SF21">
    <property type="entry name" value="LIPOPROTEIN YIAD-RELATED"/>
    <property type="match status" value="1"/>
</dbReference>
<dbReference type="SUPFAM" id="SSF103088">
    <property type="entry name" value="OmpA-like"/>
    <property type="match status" value="1"/>
</dbReference>
<keyword evidence="2" id="KW-0175">Coiled coil</keyword>
<feature type="coiled-coil region" evidence="2">
    <location>
        <begin position="27"/>
        <end position="117"/>
    </location>
</feature>
<dbReference type="OrthoDB" id="9815217at2"/>
<dbReference type="GO" id="GO:0016020">
    <property type="term" value="C:membrane"/>
    <property type="evidence" value="ECO:0007669"/>
    <property type="project" value="UniProtKB-UniRule"/>
</dbReference>
<dbReference type="AlphaFoldDB" id="A0A1M4Y7W6"/>
<keyword evidence="6" id="KW-1185">Reference proteome</keyword>
<dbReference type="PANTHER" id="PTHR30329">
    <property type="entry name" value="STATOR ELEMENT OF FLAGELLAR MOTOR COMPLEX"/>
    <property type="match status" value="1"/>
</dbReference>
<protein>
    <submittedName>
        <fullName evidence="5">Chemotaxis protein MotB</fullName>
    </submittedName>
</protein>
<dbReference type="Pfam" id="PF00691">
    <property type="entry name" value="OmpA"/>
    <property type="match status" value="1"/>
</dbReference>
<evidence type="ECO:0000256" key="3">
    <source>
        <dbReference type="SAM" id="MobiDB-lite"/>
    </source>
</evidence>
<reference evidence="5 6" key="1">
    <citation type="submission" date="2016-11" db="EMBL/GenBank/DDBJ databases">
        <authorList>
            <person name="Jaros S."/>
            <person name="Januszkiewicz K."/>
            <person name="Wedrychowicz H."/>
        </authorList>
    </citation>
    <scope>NUCLEOTIDE SEQUENCE [LARGE SCALE GENOMIC DNA]</scope>
    <source>
        <strain evidence="5 6">DSM 18119</strain>
    </source>
</reference>
<feature type="domain" description="OmpA-like" evidence="4">
    <location>
        <begin position="136"/>
        <end position="257"/>
    </location>
</feature>
<dbReference type="CDD" id="cd07185">
    <property type="entry name" value="OmpA_C-like"/>
    <property type="match status" value="1"/>
</dbReference>
<evidence type="ECO:0000256" key="2">
    <source>
        <dbReference type="SAM" id="Coils"/>
    </source>
</evidence>
<dbReference type="InterPro" id="IPR036737">
    <property type="entry name" value="OmpA-like_sf"/>
</dbReference>
<name>A0A1M4Y7W6_9BACT</name>
<gene>
    <name evidence="5" type="ORF">SAMN02745131_01629</name>
</gene>
<sequence>MRKQYSLLFTSLFCLLFLSSCISRKKYEESLTREQDLMAQNTELRNEITQLKGQIEGLQGDNSKLVKQIDDAMKAASQATGTANMTQKQLEAEQKRLWDLRKLLDQQRQAVENLRKKMSDALTGFNSNELQVFTKNGKVYVSLQEKVLFPSGSAVVNAKGKQALATLAQVLNVNPDINVVVEGHTDSIPIHGKYEDNWALSVARATSIVRLLTDTYHVDPTRVTASGRSKFEPVESNETADGRQRNRRTEIILAPKLDELMQLLQQGPAQQDSASSQ</sequence>
<proteinExistence type="predicted"/>
<evidence type="ECO:0000256" key="1">
    <source>
        <dbReference type="PROSITE-ProRule" id="PRU00473"/>
    </source>
</evidence>
<dbReference type="RefSeq" id="WP_072834832.1">
    <property type="nucleotide sequence ID" value="NZ_FQUU01000005.1"/>
</dbReference>